<accession>A0AAD7IJF8</accession>
<dbReference type="EMBL" id="JARKIB010000086">
    <property type="protein sequence ID" value="KAJ7744577.1"/>
    <property type="molecule type" value="Genomic_DNA"/>
</dbReference>
<dbReference type="Pfam" id="PF00651">
    <property type="entry name" value="BTB"/>
    <property type="match status" value="1"/>
</dbReference>
<dbReference type="InterPro" id="IPR011333">
    <property type="entry name" value="SKP1/BTB/POZ_sf"/>
</dbReference>
<comment type="caution">
    <text evidence="2">The sequence shown here is derived from an EMBL/GenBank/DDBJ whole genome shotgun (WGS) entry which is preliminary data.</text>
</comment>
<proteinExistence type="predicted"/>
<dbReference type="PROSITE" id="PS50097">
    <property type="entry name" value="BTB"/>
    <property type="match status" value="1"/>
</dbReference>
<dbReference type="Gene3D" id="3.30.710.10">
    <property type="entry name" value="Potassium Channel Kv1.1, Chain A"/>
    <property type="match status" value="1"/>
</dbReference>
<dbReference type="EMBL" id="JARKIB010000065">
    <property type="protein sequence ID" value="KAJ7750516.1"/>
    <property type="molecule type" value="Genomic_DNA"/>
</dbReference>
<dbReference type="InterPro" id="IPR000210">
    <property type="entry name" value="BTB/POZ_dom"/>
</dbReference>
<gene>
    <name evidence="3" type="ORF">B0H16DRAFT_1460623</name>
    <name evidence="2" type="ORF">B0H16DRAFT_1727144</name>
</gene>
<evidence type="ECO:0000313" key="2">
    <source>
        <dbReference type="EMBL" id="KAJ7744577.1"/>
    </source>
</evidence>
<evidence type="ECO:0000259" key="1">
    <source>
        <dbReference type="PROSITE" id="PS50097"/>
    </source>
</evidence>
<organism evidence="2 4">
    <name type="scientific">Mycena metata</name>
    <dbReference type="NCBI Taxonomy" id="1033252"/>
    <lineage>
        <taxon>Eukaryota</taxon>
        <taxon>Fungi</taxon>
        <taxon>Dikarya</taxon>
        <taxon>Basidiomycota</taxon>
        <taxon>Agaricomycotina</taxon>
        <taxon>Agaricomycetes</taxon>
        <taxon>Agaricomycetidae</taxon>
        <taxon>Agaricales</taxon>
        <taxon>Marasmiineae</taxon>
        <taxon>Mycenaceae</taxon>
        <taxon>Mycena</taxon>
    </lineage>
</organism>
<evidence type="ECO:0000313" key="3">
    <source>
        <dbReference type="EMBL" id="KAJ7750516.1"/>
    </source>
</evidence>
<evidence type="ECO:0000313" key="4">
    <source>
        <dbReference type="Proteomes" id="UP001215598"/>
    </source>
</evidence>
<dbReference type="AlphaFoldDB" id="A0AAD7IJF8"/>
<name>A0AAD7IJF8_9AGAR</name>
<feature type="domain" description="BTB" evidence="1">
    <location>
        <begin position="29"/>
        <end position="92"/>
    </location>
</feature>
<dbReference type="SMART" id="SM00225">
    <property type="entry name" value="BTB"/>
    <property type="match status" value="1"/>
</dbReference>
<reference evidence="2" key="1">
    <citation type="submission" date="2023-03" db="EMBL/GenBank/DDBJ databases">
        <title>Massive genome expansion in bonnet fungi (Mycena s.s.) driven by repeated elements and novel gene families across ecological guilds.</title>
        <authorList>
            <consortium name="Lawrence Berkeley National Laboratory"/>
            <person name="Harder C.B."/>
            <person name="Miyauchi S."/>
            <person name="Viragh M."/>
            <person name="Kuo A."/>
            <person name="Thoen E."/>
            <person name="Andreopoulos B."/>
            <person name="Lu D."/>
            <person name="Skrede I."/>
            <person name="Drula E."/>
            <person name="Henrissat B."/>
            <person name="Morin E."/>
            <person name="Kohler A."/>
            <person name="Barry K."/>
            <person name="LaButti K."/>
            <person name="Morin E."/>
            <person name="Salamov A."/>
            <person name="Lipzen A."/>
            <person name="Mereny Z."/>
            <person name="Hegedus B."/>
            <person name="Baldrian P."/>
            <person name="Stursova M."/>
            <person name="Weitz H."/>
            <person name="Taylor A."/>
            <person name="Grigoriev I.V."/>
            <person name="Nagy L.G."/>
            <person name="Martin F."/>
            <person name="Kauserud H."/>
        </authorList>
    </citation>
    <scope>NUCLEOTIDE SEQUENCE</scope>
    <source>
        <strain evidence="2">CBHHK182m</strain>
    </source>
</reference>
<sequence>MSASTEIVEVLPDGDVFIPAYPFSPSPIADTILRSSDGVDFYVLRGVLSLVSSIFETMFRLPQPDGAPAIPIVDLQENSAVLDRALRFFYPGTRLTVATLEELGEILEVLVSKYDIQSVLETAKQHVKPYIVSRPLAVYAIAFAHRWEDVGLLAARECLKLPLRVPDPPAPPELAYLTSTAYYNLLCYHLHCAEAVRKIAQDMSWIKDPRCFCWFDCGTCPQNPTLVHTGRWCRLWFMQFFNAMADLQAVTPRIELGLQPLIFEAMGKAADCDGRCRTKAPPDLHNFITNIWAPKIEEEISKVEWKF</sequence>
<protein>
    <recommendedName>
        <fullName evidence="1">BTB domain-containing protein</fullName>
    </recommendedName>
</protein>
<dbReference type="Proteomes" id="UP001215598">
    <property type="component" value="Unassembled WGS sequence"/>
</dbReference>
<keyword evidence="4" id="KW-1185">Reference proteome</keyword>